<reference evidence="1 2" key="1">
    <citation type="submission" date="2019-01" db="EMBL/GenBank/DDBJ databases">
        <title>PMF-metabolizing Aryl O-demethylase.</title>
        <authorList>
            <person name="Kim M."/>
        </authorList>
    </citation>
    <scope>NUCLEOTIDE SEQUENCE [LARGE SCALE GENOMIC DNA]</scope>
    <source>
        <strain evidence="1 2">PMF1</strain>
    </source>
</reference>
<accession>A0A4P6M0U9</accession>
<evidence type="ECO:0000313" key="1">
    <source>
        <dbReference type="EMBL" id="QBE98086.1"/>
    </source>
</evidence>
<protein>
    <recommendedName>
        <fullName evidence="3">PD-(D/E)XK endonuclease-like domain-containing protein</fullName>
    </recommendedName>
</protein>
<evidence type="ECO:0000313" key="2">
    <source>
        <dbReference type="Proteomes" id="UP000289794"/>
    </source>
</evidence>
<dbReference type="KEGG" id="bpro:PMF13cell1_03650"/>
<evidence type="ECO:0008006" key="3">
    <source>
        <dbReference type="Google" id="ProtNLM"/>
    </source>
</evidence>
<gene>
    <name evidence="1" type="ORF">PMF13cell1_03650</name>
</gene>
<sequence>MPLSIYTYSNPYEINKELYWDSIKNCPHFCVSQTMANGMIGTYEEMTAGKVSTVENLVKGLFAYWESSECKIKQYTVIDEAINRLIITENSEKIKQSLRFNRKQLSNSLRILFELDMSIEEMRTELMTEEQRHLVELYRIIRKSDLVQDFTLKRHFTEVEIENAIRDGMKLERENVDISAVDVDTIVIHGVHQFSPMILQTIELVAKYKRVILLFNYQQQYKNVYQTWIDVYSSFDLPIKSQFTNEFKPTPLLANSYEGNLLADRMANLVEGHPEKNEEECPFEVMEFDNNTEFASYVAGVFEDALKRQEKDKDPRRSTLYYMQEQFYAANNSVNNILKIYYPGQFGERHFLTYPIGHFFLSITNMWNAEEGGIQIENMNDIVECLNSGFIREETPGKLYSIFNRTKEFFVRAETIDQIIELLGKLKKRIGKAEKDAIEKCIGSRLVYFDVTQEEIDTLVAALEQLNQITKLFYADFEDTENNFKKFYRRIKEFLETRILEAEDLEDEFRDVVKRVLIRLEEVDKIDATGSFDVLKETMAYYLKQEAKKGISANWIVRDFEQIDGDILKSRKQNKDIVYHFACLSDNDMNVTRRDRFPWPLDVTFFEVAQDPIDWKYQVYVKSRREYKNFKRYALIYGLQFNRVKFKLSYVKNIDDKENEMFYLLKILEAQNAYPEAKPEGALPEAVRQLHLKINTENNYGQYDFYRYRICKYRFLLESTIEKRAVFRDHFLLLKYLEILLENEARVALQGQIATEDVLLDSLNYEYRKLERKFEFVKDMHTERMDIITNAKNYLQKSVLKTSTTFPMVSPTDDIYMKKREEFIYLQLGNGDVNFPGYFKDVPQGEIDTRLNSNRVDAVGYAKSCGEWCQYCAVREICLEPYKYGRN</sequence>
<dbReference type="RefSeq" id="WP_130181633.1">
    <property type="nucleotide sequence ID" value="NZ_CP035945.1"/>
</dbReference>
<dbReference type="AlphaFoldDB" id="A0A4P6M0U9"/>
<dbReference type="EMBL" id="CP035945">
    <property type="protein sequence ID" value="QBE98086.1"/>
    <property type="molecule type" value="Genomic_DNA"/>
</dbReference>
<proteinExistence type="predicted"/>
<dbReference type="Proteomes" id="UP000289794">
    <property type="component" value="Chromosome"/>
</dbReference>
<name>A0A4P6M0U9_9FIRM</name>
<organism evidence="1 2">
    <name type="scientific">Blautia producta</name>
    <dbReference type="NCBI Taxonomy" id="33035"/>
    <lineage>
        <taxon>Bacteria</taxon>
        <taxon>Bacillati</taxon>
        <taxon>Bacillota</taxon>
        <taxon>Clostridia</taxon>
        <taxon>Lachnospirales</taxon>
        <taxon>Lachnospiraceae</taxon>
        <taxon>Blautia</taxon>
    </lineage>
</organism>